<keyword evidence="4" id="KW-0378">Hydrolase</keyword>
<dbReference type="AlphaFoldDB" id="A0A849BXB8"/>
<evidence type="ECO:0000256" key="2">
    <source>
        <dbReference type="ARBA" id="ARBA00022642"/>
    </source>
</evidence>
<evidence type="ECO:0000256" key="3">
    <source>
        <dbReference type="ARBA" id="ARBA00022723"/>
    </source>
</evidence>
<dbReference type="Gene3D" id="3.40.50.850">
    <property type="entry name" value="Isochorismatase-like"/>
    <property type="match status" value="1"/>
</dbReference>
<dbReference type="PANTHER" id="PTHR11080:SF2">
    <property type="entry name" value="LD05707P"/>
    <property type="match status" value="1"/>
</dbReference>
<dbReference type="PANTHER" id="PTHR11080">
    <property type="entry name" value="PYRAZINAMIDASE/NICOTINAMIDASE"/>
    <property type="match status" value="1"/>
</dbReference>
<dbReference type="InterPro" id="IPR036380">
    <property type="entry name" value="Isochorismatase-like_sf"/>
</dbReference>
<evidence type="ECO:0000256" key="5">
    <source>
        <dbReference type="ARBA" id="ARBA00037900"/>
    </source>
</evidence>
<sequence>MSTSAQPEPTAGTSAHARALVVVDVQVDFCEGGSLAVEGGAAVADAVTRHARERADDYAAVVATQDWHVDPGSHFSDDPDFVTSWPVHCVAGTPGAAAHPGFDLDLAQAVFRKGQYSDGYSGFEGEAEGGDRLEEWLHRKAVTDLDVVGIATDHCVRATALDAARAGFRVRVLLPLVAGTAPESSRAALEEMRAAGVEVVEDVPTSG</sequence>
<feature type="domain" description="Isochorismatase-like" evidence="8">
    <location>
        <begin position="19"/>
        <end position="200"/>
    </location>
</feature>
<evidence type="ECO:0000256" key="6">
    <source>
        <dbReference type="ARBA" id="ARBA00039017"/>
    </source>
</evidence>
<name>A0A849BXB8_9ACTN</name>
<organism evidence="9 10">
    <name type="scientific">Pseudokineococcus marinus</name>
    <dbReference type="NCBI Taxonomy" id="351215"/>
    <lineage>
        <taxon>Bacteria</taxon>
        <taxon>Bacillati</taxon>
        <taxon>Actinomycetota</taxon>
        <taxon>Actinomycetes</taxon>
        <taxon>Kineosporiales</taxon>
        <taxon>Kineosporiaceae</taxon>
        <taxon>Pseudokineococcus</taxon>
    </lineage>
</organism>
<evidence type="ECO:0000259" key="8">
    <source>
        <dbReference type="Pfam" id="PF00857"/>
    </source>
</evidence>
<dbReference type="GO" id="GO:0046872">
    <property type="term" value="F:metal ion binding"/>
    <property type="evidence" value="ECO:0007669"/>
    <property type="project" value="UniProtKB-KW"/>
</dbReference>
<comment type="caution">
    <text evidence="9">The sequence shown here is derived from an EMBL/GenBank/DDBJ whole genome shotgun (WGS) entry which is preliminary data.</text>
</comment>
<comment type="pathway">
    <text evidence="5">Cofactor biosynthesis; nicotinate biosynthesis; nicotinate from nicotinamide: step 1/1.</text>
</comment>
<dbReference type="CDD" id="cd01011">
    <property type="entry name" value="nicotinamidase"/>
    <property type="match status" value="1"/>
</dbReference>
<dbReference type="Proteomes" id="UP000555552">
    <property type="component" value="Unassembled WGS sequence"/>
</dbReference>
<keyword evidence="3" id="KW-0479">Metal-binding</keyword>
<dbReference type="RefSeq" id="WP_171203858.1">
    <property type="nucleotide sequence ID" value="NZ_BAAANP010000006.1"/>
</dbReference>
<gene>
    <name evidence="9" type="ORF">HLB09_13495</name>
</gene>
<accession>A0A849BXB8</accession>
<dbReference type="GO" id="GO:0019363">
    <property type="term" value="P:pyridine nucleotide biosynthetic process"/>
    <property type="evidence" value="ECO:0007669"/>
    <property type="project" value="UniProtKB-KW"/>
</dbReference>
<evidence type="ECO:0000313" key="9">
    <source>
        <dbReference type="EMBL" id="NNH24086.1"/>
    </source>
</evidence>
<protein>
    <recommendedName>
        <fullName evidence="6">nicotinamidase</fullName>
        <ecNumber evidence="6">3.5.1.19</ecNumber>
    </recommendedName>
    <alternativeName>
        <fullName evidence="7">Nicotinamide deamidase</fullName>
    </alternativeName>
</protein>
<dbReference type="EC" id="3.5.1.19" evidence="6"/>
<comment type="similarity">
    <text evidence="1">Belongs to the isochorismatase family.</text>
</comment>
<dbReference type="InterPro" id="IPR000868">
    <property type="entry name" value="Isochorismatase-like_dom"/>
</dbReference>
<evidence type="ECO:0000256" key="7">
    <source>
        <dbReference type="ARBA" id="ARBA00043224"/>
    </source>
</evidence>
<reference evidence="9 10" key="1">
    <citation type="submission" date="2020-05" db="EMBL/GenBank/DDBJ databases">
        <title>MicrobeNet Type strains.</title>
        <authorList>
            <person name="Nicholson A.C."/>
        </authorList>
    </citation>
    <scope>NUCLEOTIDE SEQUENCE [LARGE SCALE GENOMIC DNA]</scope>
    <source>
        <strain evidence="9 10">JCM 14547</strain>
    </source>
</reference>
<evidence type="ECO:0000313" key="10">
    <source>
        <dbReference type="Proteomes" id="UP000555552"/>
    </source>
</evidence>
<keyword evidence="10" id="KW-1185">Reference proteome</keyword>
<evidence type="ECO:0000256" key="1">
    <source>
        <dbReference type="ARBA" id="ARBA00006336"/>
    </source>
</evidence>
<evidence type="ECO:0000256" key="4">
    <source>
        <dbReference type="ARBA" id="ARBA00022801"/>
    </source>
</evidence>
<keyword evidence="2" id="KW-0662">Pyridine nucleotide biosynthesis</keyword>
<dbReference type="SUPFAM" id="SSF52499">
    <property type="entry name" value="Isochorismatase-like hydrolases"/>
    <property type="match status" value="1"/>
</dbReference>
<dbReference type="EMBL" id="JABEMA010000255">
    <property type="protein sequence ID" value="NNH24086.1"/>
    <property type="molecule type" value="Genomic_DNA"/>
</dbReference>
<dbReference type="Pfam" id="PF00857">
    <property type="entry name" value="Isochorismatase"/>
    <property type="match status" value="1"/>
</dbReference>
<dbReference type="InterPro" id="IPR052347">
    <property type="entry name" value="Isochorismatase_Nicotinamidase"/>
</dbReference>
<proteinExistence type="inferred from homology"/>
<dbReference type="GO" id="GO:0008936">
    <property type="term" value="F:nicotinamidase activity"/>
    <property type="evidence" value="ECO:0007669"/>
    <property type="project" value="UniProtKB-EC"/>
</dbReference>